<dbReference type="Proteomes" id="UP000231143">
    <property type="component" value="Unassembled WGS sequence"/>
</dbReference>
<dbReference type="PANTHER" id="PTHR22916">
    <property type="entry name" value="GLYCOSYLTRANSFERASE"/>
    <property type="match status" value="1"/>
</dbReference>
<gene>
    <name evidence="2" type="ORF">COW81_03310</name>
</gene>
<dbReference type="EMBL" id="PCTT01000044">
    <property type="protein sequence ID" value="PIP86865.1"/>
    <property type="molecule type" value="Genomic_DNA"/>
</dbReference>
<dbReference type="AlphaFoldDB" id="A0A2H0DXF8"/>
<feature type="domain" description="Glycosyltransferase 2-like" evidence="1">
    <location>
        <begin position="4"/>
        <end position="150"/>
    </location>
</feature>
<protein>
    <recommendedName>
        <fullName evidence="1">Glycosyltransferase 2-like domain-containing protein</fullName>
    </recommendedName>
</protein>
<name>A0A2H0DXF8_9BACT</name>
<dbReference type="Pfam" id="PF00535">
    <property type="entry name" value="Glycos_transf_2"/>
    <property type="match status" value="1"/>
</dbReference>
<evidence type="ECO:0000313" key="3">
    <source>
        <dbReference type="Proteomes" id="UP000231143"/>
    </source>
</evidence>
<evidence type="ECO:0000259" key="1">
    <source>
        <dbReference type="Pfam" id="PF00535"/>
    </source>
</evidence>
<sequence length="293" mass="34352">MKFSIITPVYNGSQFIRETLDSVIYQKGDFDIEYIVIDGDSSDNTVEILKEYEQDINTRKINPKCNSLTFTWKSEKDNGMYDAINKGFAMATGDIYAYINADDLYEDNSFNVIKKSLETFPEIEWVKGVTSYLENAKYTKGSCYIYNQRWIYEGYYGTIAPFIQQDSVFWSKGLWNKIKPIDTNLRLAGDYYMWTSMAQHKPLYSLDAKVSIFRKRRGQLSQDMDSYRIEQESVRIVHGIETYAIKLFFILSRKIPSLLSNLLYRLFFIEKNQHYISFSNNTPIKTQAKSYKL</sequence>
<dbReference type="SUPFAM" id="SSF53448">
    <property type="entry name" value="Nucleotide-diphospho-sugar transferases"/>
    <property type="match status" value="1"/>
</dbReference>
<dbReference type="PANTHER" id="PTHR22916:SF65">
    <property type="entry name" value="SLR1065 PROTEIN"/>
    <property type="match status" value="1"/>
</dbReference>
<dbReference type="InterPro" id="IPR029044">
    <property type="entry name" value="Nucleotide-diphossugar_trans"/>
</dbReference>
<dbReference type="Gene3D" id="3.90.550.10">
    <property type="entry name" value="Spore Coat Polysaccharide Biosynthesis Protein SpsA, Chain A"/>
    <property type="match status" value="1"/>
</dbReference>
<accession>A0A2H0DXF8</accession>
<proteinExistence type="predicted"/>
<evidence type="ECO:0000313" key="2">
    <source>
        <dbReference type="EMBL" id="PIP86865.1"/>
    </source>
</evidence>
<dbReference type="InterPro" id="IPR001173">
    <property type="entry name" value="Glyco_trans_2-like"/>
</dbReference>
<comment type="caution">
    <text evidence="2">The sequence shown here is derived from an EMBL/GenBank/DDBJ whole genome shotgun (WGS) entry which is preliminary data.</text>
</comment>
<dbReference type="CDD" id="cd06433">
    <property type="entry name" value="GT_2_WfgS_like"/>
    <property type="match status" value="1"/>
</dbReference>
<organism evidence="2 3">
    <name type="scientific">Candidatus Campbellbacteria bacterium CG22_combo_CG10-13_8_21_14_all_36_13</name>
    <dbReference type="NCBI Taxonomy" id="1974529"/>
    <lineage>
        <taxon>Bacteria</taxon>
        <taxon>Candidatus Campbelliibacteriota</taxon>
    </lineage>
</organism>
<reference evidence="2 3" key="1">
    <citation type="submission" date="2017-09" db="EMBL/GenBank/DDBJ databases">
        <title>Depth-based differentiation of microbial function through sediment-hosted aquifers and enrichment of novel symbionts in the deep terrestrial subsurface.</title>
        <authorList>
            <person name="Probst A.J."/>
            <person name="Ladd B."/>
            <person name="Jarett J.K."/>
            <person name="Geller-Mcgrath D.E."/>
            <person name="Sieber C.M."/>
            <person name="Emerson J.B."/>
            <person name="Anantharaman K."/>
            <person name="Thomas B.C."/>
            <person name="Malmstrom R."/>
            <person name="Stieglmeier M."/>
            <person name="Klingl A."/>
            <person name="Woyke T."/>
            <person name="Ryan C.M."/>
            <person name="Banfield J.F."/>
        </authorList>
    </citation>
    <scope>NUCLEOTIDE SEQUENCE [LARGE SCALE GENOMIC DNA]</scope>
    <source>
        <strain evidence="2">CG22_combo_CG10-13_8_21_14_all_36_13</strain>
    </source>
</reference>